<evidence type="ECO:0000313" key="5">
    <source>
        <dbReference type="Proteomes" id="UP000195521"/>
    </source>
</evidence>
<keyword evidence="5" id="KW-1185">Reference proteome</keyword>
<accession>A0A1Y1JBN5</accession>
<gene>
    <name evidence="4" type="ORF">PGO_020580</name>
</gene>
<sequence>MKKKATYLTLICFILKNLLVFSKDATRTSLEGITEFRQQHRKTLDGRLCAAAFLHDDQTYTNCTNATSPDGTTGREWCYVEVQLLGKGSRDWDYCTNGINYDKLRLHAKRVFEEKSLEADRLKDRLYVLNSRVQSMLQKFDSVCGKRHEVVNSRIEKINQWLHKSAESVKKIEINSTDLDATKNIIDKVQVEIKRESDGFKEADENCENLDGYENEPHSDGLKVSYYNNSLFEGFPIQTRFEKEINFTYNNKGPSENISPYRYSMRYEGYIMIPHNGTYTFTTKTNCYFRLFINNKAILIHGLVQSNEKEDATDEHSHVVEQTNNESSSFNLSRKMAITYADLNDESNYVVKMSKPIELVGGDKYKFVLEVSHSSHLKFESGESSLSGNAASSASFQLFWKSSRIEKQPIQSNYLFRDNVIPPVRFSRLDADLFDIGIVNTNEQIFKNDKNWVFTNVPNRYIGLHVLKTDSNPLFDHFSASINTGSNLYIATPAKEMFPLNPSKDSNMWKAYDTDDKIEVTHNLTKEKKLYKLKFIPLKNKMVLKFNVLVGIPFMIFSENRKILPTVCNGDEGILSNPQNQVFKECTESSSISSEFNCIAGLSTYHRDKKYNIWKTSNGTIGEYIEIFFKKPVYINKFKFKPGDDILTWPSEILLRFDDEEEEVVIPILHTSNMEQNTTRLESPVITTSVKIEIRDMYENEKKSTGGSFELIGNSCNLLDEDYINHHASIEITQCNSTLSNVPDVMPLLKGDKFLASCDYHCLDNVNAEMVYGSDFYSIDSAICKASVHAGVCNIKMKQNCKFLILINDGKENYVGNLQNNIMSLSKSSTSNFSFSLSSEFIKQNNINTSYTESTPNSYSIVFKRNDDTYFPNKFLVDSGKVFTNYGNFAYGWKNPISFLSPVISPQSFPNDKNTFSSNGIYSGGIDFPPASASQNCITELDCQTNFWKFQTHENGVYSVQVLVGNKSSSSKQKVFIEVNGIPFIKNVGLDKDELFVATNDIHVTNRSIVFTSTCLGNDNDCSHSKVTIMAVQILKI</sequence>
<dbReference type="PROSITE" id="PS50820">
    <property type="entry name" value="LCCL"/>
    <property type="match status" value="1"/>
</dbReference>
<dbReference type="Gene3D" id="2.170.130.20">
    <property type="entry name" value="LCCL-like domain"/>
    <property type="match status" value="1"/>
</dbReference>
<dbReference type="SUPFAM" id="SSF69848">
    <property type="entry name" value="LCCL domain"/>
    <property type="match status" value="1"/>
</dbReference>
<dbReference type="OrthoDB" id="441660at2759"/>
<feature type="domain" description="PA14" evidence="3">
    <location>
        <begin position="217"/>
        <end position="414"/>
    </location>
</feature>
<feature type="signal peptide" evidence="1">
    <location>
        <begin position="1"/>
        <end position="22"/>
    </location>
</feature>
<dbReference type="InterPro" id="IPR037524">
    <property type="entry name" value="PA14/GLEYA"/>
</dbReference>
<dbReference type="GeneID" id="39745788"/>
<keyword evidence="1" id="KW-0732">Signal</keyword>
<name>A0A1Y1JBN5_PLAGO</name>
<dbReference type="EMBL" id="BDQF01000002">
    <property type="protein sequence ID" value="GAW79088.1"/>
    <property type="molecule type" value="Genomic_DNA"/>
</dbReference>
<dbReference type="Gene3D" id="2.10.10.10">
    <property type="entry name" value="Fibronectin, type II, collagen-binding"/>
    <property type="match status" value="1"/>
</dbReference>
<dbReference type="Pfam" id="PF03815">
    <property type="entry name" value="LCCL"/>
    <property type="match status" value="1"/>
</dbReference>
<comment type="caution">
    <text evidence="4">The sequence shown here is derived from an EMBL/GenBank/DDBJ whole genome shotgun (WGS) entry which is preliminary data.</text>
</comment>
<organism evidence="4 5">
    <name type="scientific">Plasmodium gonderi</name>
    <dbReference type="NCBI Taxonomy" id="77519"/>
    <lineage>
        <taxon>Eukaryota</taxon>
        <taxon>Sar</taxon>
        <taxon>Alveolata</taxon>
        <taxon>Apicomplexa</taxon>
        <taxon>Aconoidasida</taxon>
        <taxon>Haemosporida</taxon>
        <taxon>Plasmodiidae</taxon>
        <taxon>Plasmodium</taxon>
        <taxon>Plasmodium (Plasmodium)</taxon>
    </lineage>
</organism>
<dbReference type="OMA" id="NWPSEIT"/>
<dbReference type="InterPro" id="IPR036609">
    <property type="entry name" value="LCCL_sf"/>
</dbReference>
<evidence type="ECO:0000259" key="2">
    <source>
        <dbReference type="PROSITE" id="PS50820"/>
    </source>
</evidence>
<dbReference type="InterPro" id="IPR036943">
    <property type="entry name" value="FN_type2_sf"/>
</dbReference>
<dbReference type="SMART" id="SM00603">
    <property type="entry name" value="LCCL"/>
    <property type="match status" value="1"/>
</dbReference>
<feature type="chain" id="PRO_5013390589" evidence="1">
    <location>
        <begin position="23"/>
        <end position="1037"/>
    </location>
</feature>
<evidence type="ECO:0000259" key="3">
    <source>
        <dbReference type="PROSITE" id="PS51820"/>
    </source>
</evidence>
<dbReference type="Proteomes" id="UP000195521">
    <property type="component" value="Unassembled WGS sequence"/>
</dbReference>
<reference evidence="5" key="1">
    <citation type="submission" date="2017-04" db="EMBL/GenBank/DDBJ databases">
        <title>Plasmodium gonderi genome.</title>
        <authorList>
            <person name="Arisue N."/>
            <person name="Honma H."/>
            <person name="Kawai S."/>
            <person name="Tougan T."/>
            <person name="Tanabe K."/>
            <person name="Horii T."/>
        </authorList>
    </citation>
    <scope>NUCLEOTIDE SEQUENCE [LARGE SCALE GENOMIC DNA]</scope>
    <source>
        <strain evidence="5">ATCC 30045</strain>
    </source>
</reference>
<evidence type="ECO:0000256" key="1">
    <source>
        <dbReference type="SAM" id="SignalP"/>
    </source>
</evidence>
<dbReference type="InterPro" id="IPR011658">
    <property type="entry name" value="PA14_dom"/>
</dbReference>
<dbReference type="RefSeq" id="XP_028541677.1">
    <property type="nucleotide sequence ID" value="XM_028685876.1"/>
</dbReference>
<dbReference type="InterPro" id="IPR004043">
    <property type="entry name" value="LCCL"/>
</dbReference>
<dbReference type="AlphaFoldDB" id="A0A1Y1JBN5"/>
<feature type="domain" description="LCCL" evidence="2">
    <location>
        <begin position="771"/>
        <end position="834"/>
    </location>
</feature>
<dbReference type="SUPFAM" id="SSF56988">
    <property type="entry name" value="Anthrax protective antigen"/>
    <property type="match status" value="1"/>
</dbReference>
<dbReference type="SMART" id="SM00758">
    <property type="entry name" value="PA14"/>
    <property type="match status" value="1"/>
</dbReference>
<dbReference type="Pfam" id="PF07691">
    <property type="entry name" value="PA14"/>
    <property type="match status" value="1"/>
</dbReference>
<proteinExistence type="predicted"/>
<protein>
    <submittedName>
        <fullName evidence="4">LCCL domain-containing protein</fullName>
    </submittedName>
</protein>
<dbReference type="Gene3D" id="3.90.182.10">
    <property type="entry name" value="Toxin - Anthrax Protective Antigen,domain 1"/>
    <property type="match status" value="1"/>
</dbReference>
<dbReference type="PROSITE" id="PS51820">
    <property type="entry name" value="PA14"/>
    <property type="match status" value="1"/>
</dbReference>
<evidence type="ECO:0000313" key="4">
    <source>
        <dbReference type="EMBL" id="GAW79088.1"/>
    </source>
</evidence>